<comment type="caution">
    <text evidence="2">The sequence shown here is derived from an EMBL/GenBank/DDBJ whole genome shotgun (WGS) entry which is preliminary data.</text>
</comment>
<dbReference type="EMBL" id="JAEEGC010000005">
    <property type="protein sequence ID" value="MBV7271512.1"/>
    <property type="molecule type" value="Genomic_DNA"/>
</dbReference>
<dbReference type="InterPro" id="IPR024294">
    <property type="entry name" value="DUF3810"/>
</dbReference>
<sequence>MKNKLRIKGTMIAFAFIIVLFNHILKIHPQIVEKYYSNSINKLTRQVLSFITGIFPFSVAEFLVFFLIILLILILITLIIKIRRGGFLEQLLNIIVYLSVLYILFMLLWGFNYNRLSFDKIAGLKIQKSSEKELYNLCDSLIKRSNTLRVRVKENSQGVMEISGGYVDILPRAIKGYEKISAKYPQLSGKYGPPKPILLSEKMCYTGITGIYIPYTGEANVNISVPDFEVDFTAAHEMAHQRGFAREEEANYIAYLACTNHPDLDFQYSGAIMALINSMNALANTNMTDYKQLTAKYSAGVKRDLEYDYNFWSKYEGKVQKVANNVNNNYLKSNGEKEGVESYGKMVDLLLAEYRK</sequence>
<evidence type="ECO:0000313" key="3">
    <source>
        <dbReference type="Proteomes" id="UP000694308"/>
    </source>
</evidence>
<feature type="transmembrane region" description="Helical" evidence="1">
    <location>
        <begin position="91"/>
        <end position="111"/>
    </location>
</feature>
<protein>
    <submittedName>
        <fullName evidence="2">DUF3810 domain-containing protein</fullName>
    </submittedName>
</protein>
<keyword evidence="3" id="KW-1185">Reference proteome</keyword>
<dbReference type="AlphaFoldDB" id="A0A949TLJ2"/>
<dbReference type="Proteomes" id="UP000694308">
    <property type="component" value="Unassembled WGS sequence"/>
</dbReference>
<keyword evidence="1" id="KW-0472">Membrane</keyword>
<proteinExistence type="predicted"/>
<gene>
    <name evidence="2" type="ORF">I6U48_01080</name>
</gene>
<organism evidence="2 3">
    <name type="scientific">Clostridium thailandense</name>
    <dbReference type="NCBI Taxonomy" id="2794346"/>
    <lineage>
        <taxon>Bacteria</taxon>
        <taxon>Bacillati</taxon>
        <taxon>Bacillota</taxon>
        <taxon>Clostridia</taxon>
        <taxon>Eubacteriales</taxon>
        <taxon>Clostridiaceae</taxon>
        <taxon>Clostridium</taxon>
    </lineage>
</organism>
<dbReference type="RefSeq" id="WP_218318549.1">
    <property type="nucleotide sequence ID" value="NZ_JAEEGC010000005.1"/>
</dbReference>
<accession>A0A949TLJ2</accession>
<keyword evidence="1" id="KW-0812">Transmembrane</keyword>
<keyword evidence="1" id="KW-1133">Transmembrane helix</keyword>
<reference evidence="2" key="1">
    <citation type="submission" date="2020-12" db="EMBL/GenBank/DDBJ databases">
        <title>Clostridium thailandense sp. nov., a novel acetogenic bacterium isolated from peat land soil in Thailand.</title>
        <authorList>
            <person name="Chaikitkaew S."/>
            <person name="Birkeland N.K."/>
        </authorList>
    </citation>
    <scope>NUCLEOTIDE SEQUENCE</scope>
    <source>
        <strain evidence="2">PL3</strain>
    </source>
</reference>
<evidence type="ECO:0000313" key="2">
    <source>
        <dbReference type="EMBL" id="MBV7271512.1"/>
    </source>
</evidence>
<evidence type="ECO:0000256" key="1">
    <source>
        <dbReference type="SAM" id="Phobius"/>
    </source>
</evidence>
<feature type="transmembrane region" description="Helical" evidence="1">
    <location>
        <begin position="53"/>
        <end position="79"/>
    </location>
</feature>
<name>A0A949TLJ2_9CLOT</name>
<dbReference type="Pfam" id="PF12725">
    <property type="entry name" value="DUF3810"/>
    <property type="match status" value="1"/>
</dbReference>